<reference evidence="3" key="1">
    <citation type="submission" date="2015-07" db="EMBL/GenBank/DDBJ databases">
        <authorList>
            <person name="Rodrigo-Torres Lidia"/>
            <person name="Arahal R.David."/>
        </authorList>
    </citation>
    <scope>NUCLEOTIDE SEQUENCE [LARGE SCALE GENOMIC DNA]</scope>
    <source>
        <strain evidence="3">CECT 5112</strain>
    </source>
</reference>
<name>A0A0M6ZWG6_9HYPH</name>
<dbReference type="RefSeq" id="WP_055670917.1">
    <property type="nucleotide sequence ID" value="NZ_CXWD01000004.1"/>
</dbReference>
<sequence>MKIFPTPSIDAQVLMERYEPLSGNAILEIIVRAAVAAGLPADECKLLKTSTEKDIRVLCGNYHILVTQTVPFEASSQLETALNSFSVKSSFPEAAENIEATTAYTQISVHKGLIPIEAFPEGALQEIGESVATFTDSSESQMAMAIVKSVTASVANASSPTAIFWMPSLFLMTPDTFKLVADEDTPLLLYVHPHLYGEKSPLTGEQLISVIGSGAPSIIGYSVEFAPSKLPTGYLIERLYSFIGFTLKRGKAFPSGDVFGSDENEKIQVFHHPPQDGGAPRIELKVAHNPALGVERDPVPTIYKEYDTEGALTGERIDGAQEVVLDPDDPIDAAILQQLNRQKTGETSATTSENHAKPIRRRPVASPPDATRPDIQSQRPRVVSDETAGQSASETSEAGPRKRSSMDELRQIAIAAQQLNASDHPSKAGGFLGRFLKRK</sequence>
<gene>
    <name evidence="2" type="ORF">LAX5112_01023</name>
</gene>
<proteinExistence type="predicted"/>
<accession>A0A0M6ZWG6</accession>
<feature type="region of interest" description="Disordered" evidence="1">
    <location>
        <begin position="339"/>
        <end position="439"/>
    </location>
</feature>
<dbReference type="AlphaFoldDB" id="A0A0M6ZWG6"/>
<evidence type="ECO:0000256" key="1">
    <source>
        <dbReference type="SAM" id="MobiDB-lite"/>
    </source>
</evidence>
<feature type="compositionally biased region" description="Polar residues" evidence="1">
    <location>
        <begin position="339"/>
        <end position="353"/>
    </location>
</feature>
<protein>
    <submittedName>
        <fullName evidence="2">Uncharacterized protein</fullName>
    </submittedName>
</protein>
<organism evidence="2 3">
    <name type="scientific">Roseibium alexandrii</name>
    <dbReference type="NCBI Taxonomy" id="388408"/>
    <lineage>
        <taxon>Bacteria</taxon>
        <taxon>Pseudomonadati</taxon>
        <taxon>Pseudomonadota</taxon>
        <taxon>Alphaproteobacteria</taxon>
        <taxon>Hyphomicrobiales</taxon>
        <taxon>Stappiaceae</taxon>
        <taxon>Roseibium</taxon>
    </lineage>
</organism>
<dbReference type="OrthoDB" id="7676954at2"/>
<evidence type="ECO:0000313" key="2">
    <source>
        <dbReference type="EMBL" id="CTQ66591.1"/>
    </source>
</evidence>
<feature type="compositionally biased region" description="Polar residues" evidence="1">
    <location>
        <begin position="387"/>
        <end position="396"/>
    </location>
</feature>
<dbReference type="Proteomes" id="UP000053235">
    <property type="component" value="Unassembled WGS sequence"/>
</dbReference>
<keyword evidence="3" id="KW-1185">Reference proteome</keyword>
<evidence type="ECO:0000313" key="3">
    <source>
        <dbReference type="Proteomes" id="UP000053235"/>
    </source>
</evidence>
<dbReference type="EMBL" id="CXWD01000004">
    <property type="protein sequence ID" value="CTQ66591.1"/>
    <property type="molecule type" value="Genomic_DNA"/>
</dbReference>